<accession>A0A451D728</accession>
<feature type="binding site" evidence="14">
    <location>
        <position position="54"/>
    </location>
    <ligand>
        <name>[4Fe-4S] cluster</name>
        <dbReference type="ChEBI" id="CHEBI:49883"/>
        <label>1</label>
    </ligand>
</feature>
<comment type="cofactor">
    <cofactor evidence="14">
        <name>[4Fe-4S] cluster</name>
        <dbReference type="ChEBI" id="CHEBI:49883"/>
    </cofactor>
    <text evidence="14">Binds 2 [4Fe-4S] clusters. One cluster is coordinated with 3 cysteines and an exchangeable S-adenosyl-L-methionine.</text>
</comment>
<evidence type="ECO:0000256" key="6">
    <source>
        <dbReference type="ARBA" id="ARBA00022694"/>
    </source>
</evidence>
<comment type="catalytic activity">
    <reaction evidence="13">
        <text>N(6)-dimethylallyladenosine(37) in tRNA + (sulfur carrier)-SH + AH2 + 2 S-adenosyl-L-methionine = 2-methylsulfanyl-N(6)-dimethylallyladenosine(37) in tRNA + (sulfur carrier)-H + 5'-deoxyadenosine + L-methionine + A + S-adenosyl-L-homocysteine + 2 H(+)</text>
        <dbReference type="Rhea" id="RHEA:37067"/>
        <dbReference type="Rhea" id="RHEA-COMP:10375"/>
        <dbReference type="Rhea" id="RHEA-COMP:10376"/>
        <dbReference type="Rhea" id="RHEA-COMP:14737"/>
        <dbReference type="Rhea" id="RHEA-COMP:14739"/>
        <dbReference type="ChEBI" id="CHEBI:13193"/>
        <dbReference type="ChEBI" id="CHEBI:15378"/>
        <dbReference type="ChEBI" id="CHEBI:17319"/>
        <dbReference type="ChEBI" id="CHEBI:17499"/>
        <dbReference type="ChEBI" id="CHEBI:29917"/>
        <dbReference type="ChEBI" id="CHEBI:57844"/>
        <dbReference type="ChEBI" id="CHEBI:57856"/>
        <dbReference type="ChEBI" id="CHEBI:59789"/>
        <dbReference type="ChEBI" id="CHEBI:64428"/>
        <dbReference type="ChEBI" id="CHEBI:74415"/>
        <dbReference type="ChEBI" id="CHEBI:74417"/>
        <dbReference type="EC" id="2.8.4.3"/>
    </reaction>
    <physiologicalReaction direction="left-to-right" evidence="13">
        <dbReference type="Rhea" id="RHEA:37068"/>
    </physiologicalReaction>
</comment>
<evidence type="ECO:0000256" key="8">
    <source>
        <dbReference type="ARBA" id="ARBA00023004"/>
    </source>
</evidence>
<dbReference type="Pfam" id="PF01938">
    <property type="entry name" value="TRAM"/>
    <property type="match status" value="1"/>
</dbReference>
<evidence type="ECO:0000313" key="19">
    <source>
        <dbReference type="Proteomes" id="UP000294344"/>
    </source>
</evidence>
<dbReference type="PANTHER" id="PTHR43020">
    <property type="entry name" value="CDK5 REGULATORY SUBUNIT-ASSOCIATED PROTEIN 1"/>
    <property type="match status" value="1"/>
</dbReference>
<dbReference type="GO" id="GO:0005829">
    <property type="term" value="C:cytosol"/>
    <property type="evidence" value="ECO:0007669"/>
    <property type="project" value="TreeGrafter"/>
</dbReference>
<dbReference type="Gene3D" id="3.30.750.200">
    <property type="match status" value="1"/>
</dbReference>
<name>A0A451D728_9GAMM</name>
<keyword evidence="7 14" id="KW-0479">Metal-binding</keyword>
<protein>
    <recommendedName>
        <fullName evidence="10 14">tRNA-2-methylthio-N(6)-dimethylallyladenosine synthase</fullName>
        <ecNumber evidence="10 14">2.8.4.3</ecNumber>
    </recommendedName>
    <alternativeName>
        <fullName evidence="14">(Dimethylallyl)adenosine tRNA methylthiotransferase MiaB</fullName>
    </alternativeName>
    <alternativeName>
        <fullName evidence="14">tRNA-i(6)A37 methylthiotransferase</fullName>
    </alternativeName>
</protein>
<dbReference type="SFLD" id="SFLDF00273">
    <property type="entry name" value="(dimethylallyl)adenosine_tRNA"/>
    <property type="match status" value="1"/>
</dbReference>
<evidence type="ECO:0000256" key="11">
    <source>
        <dbReference type="ARBA" id="ARBA00050926"/>
    </source>
</evidence>
<dbReference type="Pfam" id="PF04055">
    <property type="entry name" value="Radical_SAM"/>
    <property type="match status" value="1"/>
</dbReference>
<feature type="binding site" evidence="14">
    <location>
        <position position="17"/>
    </location>
    <ligand>
        <name>[4Fe-4S] cluster</name>
        <dbReference type="ChEBI" id="CHEBI:49883"/>
        <label>1</label>
    </ligand>
</feature>
<evidence type="ECO:0000256" key="3">
    <source>
        <dbReference type="ARBA" id="ARBA00022490"/>
    </source>
</evidence>
<reference evidence="18 19" key="1">
    <citation type="submission" date="2019-02" db="EMBL/GenBank/DDBJ databases">
        <authorList>
            <person name="Manzano-Marin A."/>
            <person name="Manzano-Marin A."/>
        </authorList>
    </citation>
    <scope>NUCLEOTIDE SEQUENCE [LARGE SCALE GENOMIC DNA]</scope>
    <source>
        <strain evidence="18 19">BuCicurvipes</strain>
    </source>
</reference>
<feature type="domain" description="Radical SAM core" evidence="17">
    <location>
        <begin position="149"/>
        <end position="382"/>
    </location>
</feature>
<feature type="binding site" evidence="14">
    <location>
        <position position="167"/>
    </location>
    <ligand>
        <name>[4Fe-4S] cluster</name>
        <dbReference type="ChEBI" id="CHEBI:49883"/>
        <label>2</label>
        <note>4Fe-4S-S-AdoMet</note>
    </ligand>
</feature>
<dbReference type="SFLD" id="SFLDS00029">
    <property type="entry name" value="Radical_SAM"/>
    <property type="match status" value="1"/>
</dbReference>
<dbReference type="InterPro" id="IPR013848">
    <property type="entry name" value="Methylthiotransferase_N"/>
</dbReference>
<evidence type="ECO:0000256" key="5">
    <source>
        <dbReference type="ARBA" id="ARBA00022691"/>
    </source>
</evidence>
<dbReference type="FunFam" id="3.80.30.20:FF:000001">
    <property type="entry name" value="tRNA-2-methylthio-N(6)-dimethylallyladenosine synthase 2"/>
    <property type="match status" value="1"/>
</dbReference>
<proteinExistence type="inferred from homology"/>
<dbReference type="RefSeq" id="WP_154029325.1">
    <property type="nucleotide sequence ID" value="NZ_LR217710.1"/>
</dbReference>
<feature type="domain" description="TRAM" evidence="15">
    <location>
        <begin position="385"/>
        <end position="448"/>
    </location>
</feature>
<dbReference type="NCBIfam" id="TIGR00089">
    <property type="entry name" value="MiaB/RimO family radical SAM methylthiotransferase"/>
    <property type="match status" value="1"/>
</dbReference>
<comment type="subcellular location">
    <subcellularLocation>
        <location evidence="14">Cytoplasm</location>
    </subcellularLocation>
</comment>
<feature type="binding site" evidence="14">
    <location>
        <position position="88"/>
    </location>
    <ligand>
        <name>[4Fe-4S] cluster</name>
        <dbReference type="ChEBI" id="CHEBI:49883"/>
        <label>1</label>
    </ligand>
</feature>
<evidence type="ECO:0000259" key="16">
    <source>
        <dbReference type="PROSITE" id="PS51449"/>
    </source>
</evidence>
<sequence>MNKKKDKKKIYIKTWGCQMNEHDSSIIKNILSKEKKYTFVSQPEISDILILNTCSIREKAQEKLFHQLGRWKKLKQKNSNIIIAIGGCVATQEGENIYKRAKFINVIFGTQSLHKLPQLIHQAYSNKNLIIDIKGKSLKKFDYSPLKQTKKKFTSFVTIMEGCNKYCSFCIVPYTRGKEISRNNKEIILEIKKLTEIGVKEIILLGQNVNSYYINNKFNKKKYNFSDLLYSISEIPEINRIRYITSHPMDFSDDIIESYKYIPQLTNFLHLPVQSGSNKILRLMKRGYTVEIYENIINKLKYIRPKISISSDFIIGFPGETQKDFEKTLNFISKINFDTSYSFIYSKRPGTRAAKLADNTSIEEKKNRLYILQKKINQQSFQWRRRMLGTIQEVLVEGIAKNNIQELYGRTENNRIINFEGNPKCIGTFVKLKVIDINYNTYLKGIIK</sequence>
<dbReference type="CDD" id="cd01335">
    <property type="entry name" value="Radical_SAM"/>
    <property type="match status" value="1"/>
</dbReference>
<keyword evidence="9 14" id="KW-0411">Iron-sulfur</keyword>
<dbReference type="PROSITE" id="PS01278">
    <property type="entry name" value="MTTASE_RADICAL"/>
    <property type="match status" value="1"/>
</dbReference>
<dbReference type="PANTHER" id="PTHR43020:SF2">
    <property type="entry name" value="MITOCHONDRIAL TRNA METHYLTHIOTRANSFERASE CDK5RAP1"/>
    <property type="match status" value="1"/>
</dbReference>
<dbReference type="OrthoDB" id="9805215at2"/>
<dbReference type="SMART" id="SM00729">
    <property type="entry name" value="Elp3"/>
    <property type="match status" value="1"/>
</dbReference>
<dbReference type="InterPro" id="IPR007197">
    <property type="entry name" value="rSAM"/>
</dbReference>
<gene>
    <name evidence="14 18" type="primary">miaB</name>
    <name evidence="18" type="ORF">BUCICURV3402_284</name>
</gene>
<dbReference type="InterPro" id="IPR006463">
    <property type="entry name" value="MiaB_methiolase"/>
</dbReference>
<comment type="subunit">
    <text evidence="14">Monomer.</text>
</comment>
<evidence type="ECO:0000256" key="14">
    <source>
        <dbReference type="HAMAP-Rule" id="MF_01864"/>
    </source>
</evidence>
<dbReference type="InterPro" id="IPR058240">
    <property type="entry name" value="rSAM_sf"/>
</dbReference>
<dbReference type="SUPFAM" id="SSF102114">
    <property type="entry name" value="Radical SAM enzymes"/>
    <property type="match status" value="1"/>
</dbReference>
<dbReference type="PROSITE" id="PS51918">
    <property type="entry name" value="RADICAL_SAM"/>
    <property type="match status" value="1"/>
</dbReference>
<comment type="function">
    <text evidence="1 14">Catalyzes the methylthiolation of N6-(dimethylallyl)adenosine (i(6)A), leading to the formation of 2-methylthio-N6-(dimethylallyl)adenosine (ms(2)i(6)A) at position 37 in tRNAs that read codons beginning with uridine.</text>
</comment>
<dbReference type="NCBIfam" id="TIGR01574">
    <property type="entry name" value="miaB-methiolase"/>
    <property type="match status" value="1"/>
</dbReference>
<evidence type="ECO:0000313" key="18">
    <source>
        <dbReference type="EMBL" id="VFP81565.1"/>
    </source>
</evidence>
<comment type="catalytic activity">
    <reaction evidence="11">
        <text>N(6)-dimethylallyladenosine(37) in tRNA + (sulfur carrier)-SH + AH2 + S-adenosyl-L-methionine = 2-thio-N(6)-dimethylallyladenosine(37) in tRNA + (sulfur carrier)-H + 5'-deoxyadenosine + L-methionine + A + H(+)</text>
        <dbReference type="Rhea" id="RHEA:36339"/>
        <dbReference type="Rhea" id="RHEA-COMP:10375"/>
        <dbReference type="Rhea" id="RHEA-COMP:10377"/>
        <dbReference type="Rhea" id="RHEA-COMP:14737"/>
        <dbReference type="Rhea" id="RHEA-COMP:14739"/>
        <dbReference type="ChEBI" id="CHEBI:13193"/>
        <dbReference type="ChEBI" id="CHEBI:15378"/>
        <dbReference type="ChEBI" id="CHEBI:17319"/>
        <dbReference type="ChEBI" id="CHEBI:17499"/>
        <dbReference type="ChEBI" id="CHEBI:29917"/>
        <dbReference type="ChEBI" id="CHEBI:57844"/>
        <dbReference type="ChEBI" id="CHEBI:59789"/>
        <dbReference type="ChEBI" id="CHEBI:64428"/>
        <dbReference type="ChEBI" id="CHEBI:74415"/>
        <dbReference type="ChEBI" id="CHEBI:74416"/>
    </reaction>
    <physiologicalReaction direction="left-to-right" evidence="11">
        <dbReference type="Rhea" id="RHEA:36340"/>
    </physiologicalReaction>
</comment>
<keyword evidence="6 14" id="KW-0819">tRNA processing</keyword>
<dbReference type="HAMAP" id="MF_01864">
    <property type="entry name" value="tRNA_metthiotr_MiaB"/>
    <property type="match status" value="1"/>
</dbReference>
<evidence type="ECO:0000259" key="15">
    <source>
        <dbReference type="PROSITE" id="PS50926"/>
    </source>
</evidence>
<dbReference type="InterPro" id="IPR038135">
    <property type="entry name" value="Methylthiotransferase_N_sf"/>
</dbReference>
<dbReference type="InterPro" id="IPR020612">
    <property type="entry name" value="Methylthiotransferase_CS"/>
</dbReference>
<keyword evidence="4 14" id="KW-0808">Transferase</keyword>
<dbReference type="SFLD" id="SFLDG01082">
    <property type="entry name" value="B12-binding_domain_containing"/>
    <property type="match status" value="1"/>
</dbReference>
<organism evidence="18 19">
    <name type="scientific">Buchnera aphidicola</name>
    <name type="common">Cinara curvipes</name>
    <dbReference type="NCBI Taxonomy" id="2518975"/>
    <lineage>
        <taxon>Bacteria</taxon>
        <taxon>Pseudomonadati</taxon>
        <taxon>Pseudomonadota</taxon>
        <taxon>Gammaproteobacteria</taxon>
        <taxon>Enterobacterales</taxon>
        <taxon>Erwiniaceae</taxon>
        <taxon>Buchnera</taxon>
    </lineage>
</organism>
<keyword evidence="2 14" id="KW-0004">4Fe-4S</keyword>
<dbReference type="EMBL" id="LR217710">
    <property type="protein sequence ID" value="VFP81565.1"/>
    <property type="molecule type" value="Genomic_DNA"/>
</dbReference>
<comment type="similarity">
    <text evidence="14">Belongs to the methylthiotransferase family. MiaB subfamily.</text>
</comment>
<dbReference type="SFLD" id="SFLDG01061">
    <property type="entry name" value="methylthiotransferase"/>
    <property type="match status" value="1"/>
</dbReference>
<feature type="domain" description="MTTase N-terminal" evidence="16">
    <location>
        <begin position="8"/>
        <end position="125"/>
    </location>
</feature>
<comment type="catalytic activity">
    <reaction evidence="12">
        <text>2-thio-N(6)-dimethylallyladenosine(37) in tRNA + S-adenosyl-L-methionine = 2-methylsulfanyl-N(6)-dimethylallyladenosine(37) in tRNA + S-adenosyl-L-homocysteine + H(+)</text>
        <dbReference type="Rhea" id="RHEA:37063"/>
        <dbReference type="Rhea" id="RHEA-COMP:10376"/>
        <dbReference type="Rhea" id="RHEA-COMP:10377"/>
        <dbReference type="ChEBI" id="CHEBI:15378"/>
        <dbReference type="ChEBI" id="CHEBI:57856"/>
        <dbReference type="ChEBI" id="CHEBI:59789"/>
        <dbReference type="ChEBI" id="CHEBI:74416"/>
        <dbReference type="ChEBI" id="CHEBI:74417"/>
    </reaction>
    <physiologicalReaction direction="left-to-right" evidence="12">
        <dbReference type="Rhea" id="RHEA:37064"/>
    </physiologicalReaction>
</comment>
<evidence type="ECO:0000256" key="10">
    <source>
        <dbReference type="ARBA" id="ARBA00033765"/>
    </source>
</evidence>
<evidence type="ECO:0000259" key="17">
    <source>
        <dbReference type="PROSITE" id="PS51918"/>
    </source>
</evidence>
<dbReference type="Gene3D" id="3.40.50.12160">
    <property type="entry name" value="Methylthiotransferase, N-terminal domain"/>
    <property type="match status" value="1"/>
</dbReference>
<dbReference type="Proteomes" id="UP000294344">
    <property type="component" value="Chromosome"/>
</dbReference>
<dbReference type="GO" id="GO:0035597">
    <property type="term" value="F:tRNA-2-methylthio-N(6)-dimethylallyladenosine(37) synthase activity"/>
    <property type="evidence" value="ECO:0007669"/>
    <property type="project" value="UniProtKB-EC"/>
</dbReference>
<dbReference type="InterPro" id="IPR005839">
    <property type="entry name" value="Methylthiotransferase"/>
</dbReference>
<dbReference type="PROSITE" id="PS50926">
    <property type="entry name" value="TRAM"/>
    <property type="match status" value="1"/>
</dbReference>
<evidence type="ECO:0000256" key="13">
    <source>
        <dbReference type="ARBA" id="ARBA00052587"/>
    </source>
</evidence>
<keyword evidence="8 14" id="KW-0408">Iron</keyword>
<evidence type="ECO:0000256" key="9">
    <source>
        <dbReference type="ARBA" id="ARBA00023014"/>
    </source>
</evidence>
<dbReference type="PROSITE" id="PS51449">
    <property type="entry name" value="MTTASE_N"/>
    <property type="match status" value="1"/>
</dbReference>
<dbReference type="EC" id="2.8.4.3" evidence="10 14"/>
<keyword evidence="3 14" id="KW-0963">Cytoplasm</keyword>
<dbReference type="InterPro" id="IPR002792">
    <property type="entry name" value="TRAM_dom"/>
</dbReference>
<evidence type="ECO:0000256" key="1">
    <source>
        <dbReference type="ARBA" id="ARBA00003234"/>
    </source>
</evidence>
<evidence type="ECO:0000256" key="12">
    <source>
        <dbReference type="ARBA" id="ARBA00052380"/>
    </source>
</evidence>
<dbReference type="FunFam" id="3.40.50.12160:FF:000001">
    <property type="entry name" value="tRNA-2-methylthio-N(6)-dimethylallyladenosine synthase"/>
    <property type="match status" value="1"/>
</dbReference>
<dbReference type="GO" id="GO:0046872">
    <property type="term" value="F:metal ion binding"/>
    <property type="evidence" value="ECO:0007669"/>
    <property type="project" value="UniProtKB-KW"/>
</dbReference>
<dbReference type="Pfam" id="PF00919">
    <property type="entry name" value="UPF0004"/>
    <property type="match status" value="1"/>
</dbReference>
<evidence type="ECO:0000256" key="4">
    <source>
        <dbReference type="ARBA" id="ARBA00022679"/>
    </source>
</evidence>
<evidence type="ECO:0000256" key="2">
    <source>
        <dbReference type="ARBA" id="ARBA00022485"/>
    </source>
</evidence>
<evidence type="ECO:0000256" key="7">
    <source>
        <dbReference type="ARBA" id="ARBA00022723"/>
    </source>
</evidence>
<feature type="binding site" evidence="14">
    <location>
        <position position="163"/>
    </location>
    <ligand>
        <name>[4Fe-4S] cluster</name>
        <dbReference type="ChEBI" id="CHEBI:49883"/>
        <label>2</label>
        <note>4Fe-4S-S-AdoMet</note>
    </ligand>
</feature>
<dbReference type="AlphaFoldDB" id="A0A451D728"/>
<keyword evidence="5 14" id="KW-0949">S-adenosyl-L-methionine</keyword>
<dbReference type="Gene3D" id="3.30.750.210">
    <property type="match status" value="1"/>
</dbReference>
<dbReference type="InterPro" id="IPR006638">
    <property type="entry name" value="Elp3/MiaA/NifB-like_rSAM"/>
</dbReference>
<feature type="binding site" evidence="14">
    <location>
        <position position="170"/>
    </location>
    <ligand>
        <name>[4Fe-4S] cluster</name>
        <dbReference type="ChEBI" id="CHEBI:49883"/>
        <label>2</label>
        <note>4Fe-4S-S-AdoMet</note>
    </ligand>
</feature>
<dbReference type="GO" id="GO:0051539">
    <property type="term" value="F:4 iron, 4 sulfur cluster binding"/>
    <property type="evidence" value="ECO:0007669"/>
    <property type="project" value="UniProtKB-UniRule"/>
</dbReference>